<evidence type="ECO:0000256" key="1">
    <source>
        <dbReference type="SAM" id="MobiDB-lite"/>
    </source>
</evidence>
<dbReference type="EMBL" id="JAEAOA010001215">
    <property type="protein sequence ID" value="KAK3582953.1"/>
    <property type="molecule type" value="Genomic_DNA"/>
</dbReference>
<reference evidence="2" key="3">
    <citation type="submission" date="2023-05" db="EMBL/GenBank/DDBJ databases">
        <authorList>
            <person name="Smith C.H."/>
        </authorList>
    </citation>
    <scope>NUCLEOTIDE SEQUENCE</scope>
    <source>
        <strain evidence="2">CHS0354</strain>
        <tissue evidence="2">Mantle</tissue>
    </source>
</reference>
<keyword evidence="3" id="KW-1185">Reference proteome</keyword>
<accession>A0AAE0S0P1</accession>
<evidence type="ECO:0000313" key="2">
    <source>
        <dbReference type="EMBL" id="KAK3582953.1"/>
    </source>
</evidence>
<proteinExistence type="predicted"/>
<reference evidence="2" key="1">
    <citation type="journal article" date="2021" name="Genome Biol. Evol.">
        <title>A High-Quality Reference Genome for a Parasitic Bivalve with Doubly Uniparental Inheritance (Bivalvia: Unionida).</title>
        <authorList>
            <person name="Smith C.H."/>
        </authorList>
    </citation>
    <scope>NUCLEOTIDE SEQUENCE</scope>
    <source>
        <strain evidence="2">CHS0354</strain>
    </source>
</reference>
<gene>
    <name evidence="2" type="ORF">CHS0354_019961</name>
</gene>
<feature type="compositionally biased region" description="Polar residues" evidence="1">
    <location>
        <begin position="58"/>
        <end position="73"/>
    </location>
</feature>
<comment type="caution">
    <text evidence="2">The sequence shown here is derived from an EMBL/GenBank/DDBJ whole genome shotgun (WGS) entry which is preliminary data.</text>
</comment>
<dbReference type="Proteomes" id="UP001195483">
    <property type="component" value="Unassembled WGS sequence"/>
</dbReference>
<reference evidence="2" key="2">
    <citation type="journal article" date="2021" name="Genome Biol. Evol.">
        <title>Developing a high-quality reference genome for a parasitic bivalve with doubly uniparental inheritance (Bivalvia: Unionida).</title>
        <authorList>
            <person name="Smith C.H."/>
        </authorList>
    </citation>
    <scope>NUCLEOTIDE SEQUENCE</scope>
    <source>
        <strain evidence="2">CHS0354</strain>
        <tissue evidence="2">Mantle</tissue>
    </source>
</reference>
<dbReference type="AlphaFoldDB" id="A0AAE0S0P1"/>
<feature type="non-terminal residue" evidence="2">
    <location>
        <position position="73"/>
    </location>
</feature>
<organism evidence="2 3">
    <name type="scientific">Potamilus streckersoni</name>
    <dbReference type="NCBI Taxonomy" id="2493646"/>
    <lineage>
        <taxon>Eukaryota</taxon>
        <taxon>Metazoa</taxon>
        <taxon>Spiralia</taxon>
        <taxon>Lophotrochozoa</taxon>
        <taxon>Mollusca</taxon>
        <taxon>Bivalvia</taxon>
        <taxon>Autobranchia</taxon>
        <taxon>Heteroconchia</taxon>
        <taxon>Palaeoheterodonta</taxon>
        <taxon>Unionida</taxon>
        <taxon>Unionoidea</taxon>
        <taxon>Unionidae</taxon>
        <taxon>Ambleminae</taxon>
        <taxon>Lampsilini</taxon>
        <taxon>Potamilus</taxon>
    </lineage>
</organism>
<evidence type="ECO:0000313" key="3">
    <source>
        <dbReference type="Proteomes" id="UP001195483"/>
    </source>
</evidence>
<protein>
    <submittedName>
        <fullName evidence="2">Uncharacterized protein</fullName>
    </submittedName>
</protein>
<feature type="region of interest" description="Disordered" evidence="1">
    <location>
        <begin position="22"/>
        <end position="73"/>
    </location>
</feature>
<name>A0AAE0S0P1_9BIVA</name>
<sequence length="73" mass="8193">MANLVPGFLFNTPGLNRNFTSIPNTITPKDHDKVNGRHSFPRHTWSFNHPDSRGFDVSETSTDVIAPNNNNQT</sequence>